<evidence type="ECO:0000256" key="1">
    <source>
        <dbReference type="SAM" id="MobiDB-lite"/>
    </source>
</evidence>
<dbReference type="AlphaFoldDB" id="A0A8S3ASJ0"/>
<feature type="non-terminal residue" evidence="2">
    <location>
        <position position="1"/>
    </location>
</feature>
<reference evidence="2" key="1">
    <citation type="submission" date="2021-02" db="EMBL/GenBank/DDBJ databases">
        <authorList>
            <person name="Nowell W R."/>
        </authorList>
    </citation>
    <scope>NUCLEOTIDE SEQUENCE</scope>
</reference>
<evidence type="ECO:0000313" key="2">
    <source>
        <dbReference type="EMBL" id="CAF4712033.1"/>
    </source>
</evidence>
<evidence type="ECO:0000313" key="3">
    <source>
        <dbReference type="Proteomes" id="UP000676336"/>
    </source>
</evidence>
<feature type="compositionally biased region" description="Basic and acidic residues" evidence="1">
    <location>
        <begin position="1"/>
        <end position="13"/>
    </location>
</feature>
<protein>
    <submittedName>
        <fullName evidence="2">Uncharacterized protein</fullName>
    </submittedName>
</protein>
<organism evidence="2 3">
    <name type="scientific">Rotaria magnacalcarata</name>
    <dbReference type="NCBI Taxonomy" id="392030"/>
    <lineage>
        <taxon>Eukaryota</taxon>
        <taxon>Metazoa</taxon>
        <taxon>Spiralia</taxon>
        <taxon>Gnathifera</taxon>
        <taxon>Rotifera</taxon>
        <taxon>Eurotatoria</taxon>
        <taxon>Bdelloidea</taxon>
        <taxon>Philodinida</taxon>
        <taxon>Philodinidae</taxon>
        <taxon>Rotaria</taxon>
    </lineage>
</organism>
<accession>A0A8S3ASJ0</accession>
<comment type="caution">
    <text evidence="2">The sequence shown here is derived from an EMBL/GenBank/DDBJ whole genome shotgun (WGS) entry which is preliminary data.</text>
</comment>
<feature type="region of interest" description="Disordered" evidence="1">
    <location>
        <begin position="1"/>
        <end position="22"/>
    </location>
</feature>
<proteinExistence type="predicted"/>
<gene>
    <name evidence="2" type="ORF">SMN809_LOCUS43485</name>
</gene>
<name>A0A8S3ASJ0_9BILA</name>
<feature type="non-terminal residue" evidence="2">
    <location>
        <position position="62"/>
    </location>
</feature>
<dbReference type="Proteomes" id="UP000676336">
    <property type="component" value="Unassembled WGS sequence"/>
</dbReference>
<sequence length="62" mass="7196">IVTVDPIRKEKDPVTTPADVQPERPRSIILIRLRQHPSNEGLMMPMENMHPFFNGDPIQMFN</sequence>
<dbReference type="EMBL" id="CAJOBI010128286">
    <property type="protein sequence ID" value="CAF4712033.1"/>
    <property type="molecule type" value="Genomic_DNA"/>
</dbReference>